<feature type="transmembrane region" description="Helical" evidence="2">
    <location>
        <begin position="49"/>
        <end position="70"/>
    </location>
</feature>
<keyword evidence="2" id="KW-0472">Membrane</keyword>
<gene>
    <name evidence="4" type="ORF">BDZ31_003405</name>
</gene>
<keyword evidence="5" id="KW-1185">Reference proteome</keyword>
<accession>A0A840IIE3</accession>
<dbReference type="GO" id="GO:0003746">
    <property type="term" value="F:translation elongation factor activity"/>
    <property type="evidence" value="ECO:0007669"/>
    <property type="project" value="UniProtKB-KW"/>
</dbReference>
<keyword evidence="4" id="KW-0648">Protein biosynthesis</keyword>
<dbReference type="RefSeq" id="WP_183343531.1">
    <property type="nucleotide sequence ID" value="NZ_JACHNU010000005.1"/>
</dbReference>
<keyword evidence="4" id="KW-0251">Elongation factor</keyword>
<name>A0A840IIE3_9ACTN</name>
<dbReference type="Pfam" id="PF12773">
    <property type="entry name" value="DZR"/>
    <property type="match status" value="1"/>
</dbReference>
<dbReference type="EMBL" id="JACHNU010000005">
    <property type="protein sequence ID" value="MBB4663804.1"/>
    <property type="molecule type" value="Genomic_DNA"/>
</dbReference>
<keyword evidence="2" id="KW-0812">Transmembrane</keyword>
<reference evidence="4 5" key="1">
    <citation type="submission" date="2020-08" db="EMBL/GenBank/DDBJ databases">
        <title>Genomic Encyclopedia of Archaeal and Bacterial Type Strains, Phase II (KMG-II): from individual species to whole genera.</title>
        <authorList>
            <person name="Goeker M."/>
        </authorList>
    </citation>
    <scope>NUCLEOTIDE SEQUENCE [LARGE SCALE GENOMIC DNA]</scope>
    <source>
        <strain evidence="4 5">DSM 23288</strain>
    </source>
</reference>
<feature type="domain" description="DZANK-type" evidence="3">
    <location>
        <begin position="101"/>
        <end position="144"/>
    </location>
</feature>
<evidence type="ECO:0000259" key="3">
    <source>
        <dbReference type="Pfam" id="PF12773"/>
    </source>
</evidence>
<sequence>MTPFAIFGIENSGLNLAVNLVLLFLVVLWIALIYWTFADARRRIEDPMLIGCATAASLFPFVGTMVYTIVRPPEYLDDVRERELEMQAAEARLAQLGYHLCPHCDFEVEKDFLRCPNCLRKLKDPCRSCGKPLDPLWKMCPYCETEVESTAAPRRARRRRAEGAPEPTP</sequence>
<evidence type="ECO:0000313" key="5">
    <source>
        <dbReference type="Proteomes" id="UP000585272"/>
    </source>
</evidence>
<dbReference type="AlphaFoldDB" id="A0A840IIE3"/>
<dbReference type="InterPro" id="IPR025874">
    <property type="entry name" value="DZR"/>
</dbReference>
<dbReference type="Proteomes" id="UP000585272">
    <property type="component" value="Unassembled WGS sequence"/>
</dbReference>
<proteinExistence type="predicted"/>
<comment type="caution">
    <text evidence="4">The sequence shown here is derived from an EMBL/GenBank/DDBJ whole genome shotgun (WGS) entry which is preliminary data.</text>
</comment>
<keyword evidence="2" id="KW-1133">Transmembrane helix</keyword>
<evidence type="ECO:0000256" key="1">
    <source>
        <dbReference type="SAM" id="MobiDB-lite"/>
    </source>
</evidence>
<organism evidence="4 5">
    <name type="scientific">Conexibacter arvalis</name>
    <dbReference type="NCBI Taxonomy" id="912552"/>
    <lineage>
        <taxon>Bacteria</taxon>
        <taxon>Bacillati</taxon>
        <taxon>Actinomycetota</taxon>
        <taxon>Thermoleophilia</taxon>
        <taxon>Solirubrobacterales</taxon>
        <taxon>Conexibacteraceae</taxon>
        <taxon>Conexibacter</taxon>
    </lineage>
</organism>
<protein>
    <submittedName>
        <fullName evidence="4">RNA polymerase subunit RPABC4/transcription elongation factor Spt4/heme exporter protein D</fullName>
    </submittedName>
</protein>
<feature type="transmembrane region" description="Helical" evidence="2">
    <location>
        <begin position="16"/>
        <end position="37"/>
    </location>
</feature>
<evidence type="ECO:0000256" key="2">
    <source>
        <dbReference type="SAM" id="Phobius"/>
    </source>
</evidence>
<feature type="region of interest" description="Disordered" evidence="1">
    <location>
        <begin position="149"/>
        <end position="169"/>
    </location>
</feature>
<evidence type="ECO:0000313" key="4">
    <source>
        <dbReference type="EMBL" id="MBB4663804.1"/>
    </source>
</evidence>